<dbReference type="PANTHER" id="PTHR35479:SF4">
    <property type="entry name" value="OS01G0750800 PROTEIN"/>
    <property type="match status" value="1"/>
</dbReference>
<proteinExistence type="predicted"/>
<protein>
    <submittedName>
        <fullName evidence="1">Mitochondrial Complex I (CI) NADH:ubiquinone oxidoreductase subunit B15/NB5M/NDUFB4</fullName>
    </submittedName>
</protein>
<dbReference type="Proteomes" id="UP000799049">
    <property type="component" value="Unassembled WGS sequence"/>
</dbReference>
<comment type="caution">
    <text evidence="1">The sequence shown here is derived from an EMBL/GenBank/DDBJ whole genome shotgun (WGS) entry which is preliminary data.</text>
</comment>
<keyword evidence="2" id="KW-1185">Reference proteome</keyword>
<organism evidence="1 2">
    <name type="scientific">Andalucia godoyi</name>
    <name type="common">Flagellate</name>
    <dbReference type="NCBI Taxonomy" id="505711"/>
    <lineage>
        <taxon>Eukaryota</taxon>
        <taxon>Discoba</taxon>
        <taxon>Jakobida</taxon>
        <taxon>Andalucina</taxon>
        <taxon>Andaluciidae</taxon>
        <taxon>Andalucia</taxon>
    </lineage>
</organism>
<gene>
    <name evidence="1" type="ORF">ANDGO_02263</name>
</gene>
<accession>A0A8K0AIC8</accession>
<evidence type="ECO:0000313" key="1">
    <source>
        <dbReference type="EMBL" id="KAF0853149.1"/>
    </source>
</evidence>
<dbReference type="PANTHER" id="PTHR35479">
    <property type="entry name" value="UNNAMED PRODUCT"/>
    <property type="match status" value="1"/>
</dbReference>
<evidence type="ECO:0000313" key="2">
    <source>
        <dbReference type="Proteomes" id="UP000799049"/>
    </source>
</evidence>
<dbReference type="AlphaFoldDB" id="A0A8K0AIC8"/>
<reference evidence="1" key="1">
    <citation type="submission" date="2019-09" db="EMBL/GenBank/DDBJ databases">
        <title>The Mitochondrial Proteome of the Jakobid, Andalucia godoyi, a Protist With the Most Gene-Rich and Bacteria-Like Mitochondrial Genome.</title>
        <authorList>
            <person name="Gray M.W."/>
            <person name="Burger G."/>
            <person name="Derelle R."/>
            <person name="Klimes V."/>
            <person name="Leger M."/>
            <person name="Sarrasin M."/>
            <person name="Vlcek C."/>
            <person name="Roger A.J."/>
            <person name="Elias M."/>
            <person name="Lang B.F."/>
        </authorList>
    </citation>
    <scope>NUCLEOTIDE SEQUENCE</scope>
    <source>
        <strain evidence="1">And28</strain>
    </source>
</reference>
<name>A0A8K0AIC8_ANDGO</name>
<dbReference type="OrthoDB" id="722138at2759"/>
<sequence>MAGGKAHVSQAVEEWNAYRENLVYQFRFNGRTAARVLMWGVALPVLCYQFFRSEQVVRDAHARGTEVSKSQSRFL</sequence>
<dbReference type="EMBL" id="VRVR01000001">
    <property type="protein sequence ID" value="KAF0853149.1"/>
    <property type="molecule type" value="Genomic_DNA"/>
</dbReference>